<comment type="caution">
    <text evidence="3">The sequence shown here is derived from an EMBL/GenBank/DDBJ whole genome shotgun (WGS) entry which is preliminary data.</text>
</comment>
<gene>
    <name evidence="3" type="ORF">LCGC14_1657370</name>
</gene>
<sequence length="307" mass="33579">MYSGPVIDTFLHGPWIGDATDLSRADRVDWGHDKRLHRVMQTFSHVGTQGAQTNFRSVEAVLQEMGAAGVDHAVLAVKVYYPAKAQAVLALNKSFAELAAASDSKLKWIASLIPPELGAGSYWDLMENSRMLDALADLPGLCGVHITPSPWGIAPNDRWFYPAYAKCVELELPVYSYVGAPGPLWPMELNNPAHLDDVALAFPDLTIIAHHIGDPWTDISVRLAARHENFYICTSAWAPKSYPAALFKFLAGGWHGVKGCDKVLFASDYPLMDISRCTASARKMPLDADRLAAFLHGNAAKLFGFEA</sequence>
<organism evidence="3">
    <name type="scientific">marine sediment metagenome</name>
    <dbReference type="NCBI Taxonomy" id="412755"/>
    <lineage>
        <taxon>unclassified sequences</taxon>
        <taxon>metagenomes</taxon>
        <taxon>ecological metagenomes</taxon>
    </lineage>
</organism>
<evidence type="ECO:0000313" key="3">
    <source>
        <dbReference type="EMBL" id="KKM19268.1"/>
    </source>
</evidence>
<dbReference type="InterPro" id="IPR006680">
    <property type="entry name" value="Amidohydro-rel"/>
</dbReference>
<dbReference type="InterPro" id="IPR032465">
    <property type="entry name" value="ACMSD"/>
</dbReference>
<name>A0A0F9KAX0_9ZZZZ</name>
<dbReference type="InterPro" id="IPR032466">
    <property type="entry name" value="Metal_Hydrolase"/>
</dbReference>
<dbReference type="AlphaFoldDB" id="A0A0F9KAX0"/>
<protein>
    <recommendedName>
        <fullName evidence="2">Amidohydrolase-related domain-containing protein</fullName>
    </recommendedName>
</protein>
<accession>A0A0F9KAX0</accession>
<evidence type="ECO:0000256" key="1">
    <source>
        <dbReference type="ARBA" id="ARBA00023239"/>
    </source>
</evidence>
<dbReference type="PANTHER" id="PTHR21240:SF19">
    <property type="entry name" value="CATALYTIC_ HYDROLASE"/>
    <property type="match status" value="1"/>
</dbReference>
<keyword evidence="1" id="KW-0456">Lyase</keyword>
<dbReference type="GO" id="GO:0016787">
    <property type="term" value="F:hydrolase activity"/>
    <property type="evidence" value="ECO:0007669"/>
    <property type="project" value="InterPro"/>
</dbReference>
<dbReference type="PANTHER" id="PTHR21240">
    <property type="entry name" value="2-AMINO-3-CARBOXYLMUCONATE-6-SEMIALDEHYDE DECARBOXYLASE"/>
    <property type="match status" value="1"/>
</dbReference>
<feature type="domain" description="Amidohydrolase-related" evidence="2">
    <location>
        <begin position="68"/>
        <end position="305"/>
    </location>
</feature>
<dbReference type="SUPFAM" id="SSF51556">
    <property type="entry name" value="Metallo-dependent hydrolases"/>
    <property type="match status" value="1"/>
</dbReference>
<proteinExistence type="predicted"/>
<dbReference type="Pfam" id="PF04909">
    <property type="entry name" value="Amidohydro_2"/>
    <property type="match status" value="1"/>
</dbReference>
<dbReference type="GO" id="GO:0016831">
    <property type="term" value="F:carboxy-lyase activity"/>
    <property type="evidence" value="ECO:0007669"/>
    <property type="project" value="InterPro"/>
</dbReference>
<dbReference type="EMBL" id="LAZR01014031">
    <property type="protein sequence ID" value="KKM19268.1"/>
    <property type="molecule type" value="Genomic_DNA"/>
</dbReference>
<evidence type="ECO:0000259" key="2">
    <source>
        <dbReference type="Pfam" id="PF04909"/>
    </source>
</evidence>
<dbReference type="Gene3D" id="3.20.20.140">
    <property type="entry name" value="Metal-dependent hydrolases"/>
    <property type="match status" value="1"/>
</dbReference>
<reference evidence="3" key="1">
    <citation type="journal article" date="2015" name="Nature">
        <title>Complex archaea that bridge the gap between prokaryotes and eukaryotes.</title>
        <authorList>
            <person name="Spang A."/>
            <person name="Saw J.H."/>
            <person name="Jorgensen S.L."/>
            <person name="Zaremba-Niedzwiedzka K."/>
            <person name="Martijn J."/>
            <person name="Lind A.E."/>
            <person name="van Eijk R."/>
            <person name="Schleper C."/>
            <person name="Guy L."/>
            <person name="Ettema T.J."/>
        </authorList>
    </citation>
    <scope>NUCLEOTIDE SEQUENCE</scope>
</reference>